<reference evidence="3" key="1">
    <citation type="submission" date="2016-11" db="UniProtKB">
        <authorList>
            <consortium name="WormBaseParasite"/>
        </authorList>
    </citation>
    <scope>IDENTIFICATION</scope>
</reference>
<evidence type="ECO:0000313" key="2">
    <source>
        <dbReference type="Proteomes" id="UP000095280"/>
    </source>
</evidence>
<accession>A0A1I8FC51</accession>
<name>A0A1I8FC51_9PLAT</name>
<keyword evidence="2" id="KW-1185">Reference proteome</keyword>
<dbReference type="Proteomes" id="UP000095280">
    <property type="component" value="Unplaced"/>
</dbReference>
<proteinExistence type="predicted"/>
<feature type="compositionally biased region" description="Low complexity" evidence="1">
    <location>
        <begin position="13"/>
        <end position="23"/>
    </location>
</feature>
<dbReference type="AlphaFoldDB" id="A0A1I8FC51"/>
<dbReference type="WBParaSite" id="maker-unitig_28939-snap-gene-0.2-mRNA-1">
    <property type="protein sequence ID" value="maker-unitig_28939-snap-gene-0.2-mRNA-1"/>
    <property type="gene ID" value="maker-unitig_28939-snap-gene-0.2"/>
</dbReference>
<evidence type="ECO:0000313" key="3">
    <source>
        <dbReference type="WBParaSite" id="maker-unitig_28939-snap-gene-0.2-mRNA-1"/>
    </source>
</evidence>
<organism evidence="2 3">
    <name type="scientific">Macrostomum lignano</name>
    <dbReference type="NCBI Taxonomy" id="282301"/>
    <lineage>
        <taxon>Eukaryota</taxon>
        <taxon>Metazoa</taxon>
        <taxon>Spiralia</taxon>
        <taxon>Lophotrochozoa</taxon>
        <taxon>Platyhelminthes</taxon>
        <taxon>Rhabditophora</taxon>
        <taxon>Macrostomorpha</taxon>
        <taxon>Macrostomida</taxon>
        <taxon>Macrostomidae</taxon>
        <taxon>Macrostomum</taxon>
    </lineage>
</organism>
<sequence length="259" mass="27537">ADPADYQLDADALPPQHQQQLPQYTAGSQYTPVSDRHRLRHRGGQSASSAFESGQHPGPRRSAAADCGSGLLTAAALHHFCKEPARRQLLDRLVRIGSSIKLCCRGLRGSCCPAGIAHLVASNGAARGGKSATGAAAAAALRLRTRAESTELLMECRNRPTPFGGVAAAAGSVATRRIRSLTLRWPWPLEAADLVCGLKAADGWGRTQRSSMPWACEGLELQHNSDSSRSTVKTRAILPMARILLRITSLRAAMAFAGD</sequence>
<evidence type="ECO:0000256" key="1">
    <source>
        <dbReference type="SAM" id="MobiDB-lite"/>
    </source>
</evidence>
<feature type="region of interest" description="Disordered" evidence="1">
    <location>
        <begin position="1"/>
        <end position="65"/>
    </location>
</feature>
<protein>
    <submittedName>
        <fullName evidence="3">Kinesin motor domain-containing protein</fullName>
    </submittedName>
</protein>